<reference evidence="1 2" key="1">
    <citation type="submission" date="2021-07" db="EMBL/GenBank/DDBJ databases">
        <title>Flavobacterium sp. nov. isolated from sediment on the Taihu Lake.</title>
        <authorList>
            <person name="Qu J.-H."/>
        </authorList>
    </citation>
    <scope>NUCLEOTIDE SEQUENCE [LARGE SCALE GENOMIC DNA]</scope>
    <source>
        <strain evidence="1 2">NAS39</strain>
    </source>
</reference>
<dbReference type="Proteomes" id="UP000812031">
    <property type="component" value="Unassembled WGS sequence"/>
</dbReference>
<evidence type="ECO:0000313" key="2">
    <source>
        <dbReference type="Proteomes" id="UP000812031"/>
    </source>
</evidence>
<comment type="caution">
    <text evidence="1">The sequence shown here is derived from an EMBL/GenBank/DDBJ whole genome shotgun (WGS) entry which is preliminary data.</text>
</comment>
<proteinExistence type="predicted"/>
<sequence length="481" mass="51458">CGTPSGTITVVSQTGMEYSLDGTTYQSSNVFAGLVPNNYTLSVRNVLDVTCLAVSGTATKINAVSTAPVVPTALSVVQPTCGTPSGTITVVSQTGMEYSLDGTTYQSSNVFGGLVPNNYTLSVRNVLDVTCLAVSGTATKINAVSTAPVVPTALSVVQPTCGTPSGTITVVSQTGMEYSLDGTTYQSSNVFAGLVPNNYTLSVRNILDATCMASSLADTTIDAKPLAPATPILLNLIQPTCSVPLGTIEIENMAGVEYSVGNGYQNNSVFLNLAPANYIISVRYKSNITCETFGSNQLVNGIPPEIQFESSWACQSNNYELTATPQLNSYDPSAVEYIWKDQNGNAIGDNSNVLNVSKVLGNSAEKETFPLLYSLTVRSNSNDCETTSNVIIESVYCDIQKGISPDGNGSNDYFDLRLMDVKKLEIFNRYGLQVYSQSHYTNQWNGQTNNGEALPSATYYYVIEFNNGKSKTGWIYLIREN</sequence>
<name>A0ABS6Y1E0_9FLAO</name>
<gene>
    <name evidence="1" type="ORF">KZH69_19935</name>
</gene>
<keyword evidence="2" id="KW-1185">Reference proteome</keyword>
<feature type="non-terminal residue" evidence="1">
    <location>
        <position position="1"/>
    </location>
</feature>
<organism evidence="1 2">
    <name type="scientific">Flavobacterium taihuense</name>
    <dbReference type="NCBI Taxonomy" id="2857508"/>
    <lineage>
        <taxon>Bacteria</taxon>
        <taxon>Pseudomonadati</taxon>
        <taxon>Bacteroidota</taxon>
        <taxon>Flavobacteriia</taxon>
        <taxon>Flavobacteriales</taxon>
        <taxon>Flavobacteriaceae</taxon>
        <taxon>Flavobacterium</taxon>
    </lineage>
</organism>
<dbReference type="InterPro" id="IPR026341">
    <property type="entry name" value="T9SS_type_B"/>
</dbReference>
<dbReference type="EMBL" id="JAHWYN010000038">
    <property type="protein sequence ID" value="MBW4362757.1"/>
    <property type="molecule type" value="Genomic_DNA"/>
</dbReference>
<evidence type="ECO:0000313" key="1">
    <source>
        <dbReference type="EMBL" id="MBW4362757.1"/>
    </source>
</evidence>
<dbReference type="RefSeq" id="WP_219319227.1">
    <property type="nucleotide sequence ID" value="NZ_JAHWYN010000038.1"/>
</dbReference>
<accession>A0ABS6Y1E0</accession>
<protein>
    <submittedName>
        <fullName evidence="1">Gliding motility-associated C-terminal domain-containing protein</fullName>
    </submittedName>
</protein>
<dbReference type="NCBIfam" id="TIGR04131">
    <property type="entry name" value="Bac_Flav_CTERM"/>
    <property type="match status" value="1"/>
</dbReference>
<dbReference type="Pfam" id="PF13585">
    <property type="entry name" value="CHU_C"/>
    <property type="match status" value="1"/>
</dbReference>